<evidence type="ECO:0000256" key="11">
    <source>
        <dbReference type="PROSITE-ProRule" id="PRU00175"/>
    </source>
</evidence>
<dbReference type="KEGG" id="cre:CHLRE_05g247500v5"/>
<dbReference type="RefSeq" id="XP_042924610.1">
    <property type="nucleotide sequence ID" value="XM_043062539.1"/>
</dbReference>
<feature type="region of interest" description="Disordered" evidence="12">
    <location>
        <begin position="399"/>
        <end position="443"/>
    </location>
</feature>
<evidence type="ECO:0000256" key="1">
    <source>
        <dbReference type="ARBA" id="ARBA00000900"/>
    </source>
</evidence>
<evidence type="ECO:0000256" key="3">
    <source>
        <dbReference type="ARBA" id="ARBA00012483"/>
    </source>
</evidence>
<dbReference type="EMBL" id="CM008966">
    <property type="protein sequence ID" value="PNW83336.1"/>
    <property type="molecule type" value="Genomic_DNA"/>
</dbReference>
<keyword evidence="5" id="KW-0479">Metal-binding</keyword>
<feature type="region of interest" description="Disordered" evidence="12">
    <location>
        <begin position="192"/>
        <end position="234"/>
    </location>
</feature>
<dbReference type="InterPro" id="IPR017907">
    <property type="entry name" value="Znf_RING_CS"/>
</dbReference>
<feature type="compositionally biased region" description="Low complexity" evidence="12">
    <location>
        <begin position="133"/>
        <end position="144"/>
    </location>
</feature>
<feature type="compositionally biased region" description="Low complexity" evidence="12">
    <location>
        <begin position="400"/>
        <end position="439"/>
    </location>
</feature>
<feature type="compositionally biased region" description="Low complexity" evidence="12">
    <location>
        <begin position="216"/>
        <end position="234"/>
    </location>
</feature>
<keyword evidence="9" id="KW-0862">Zinc</keyword>
<organism evidence="14 15">
    <name type="scientific">Chlamydomonas reinhardtii</name>
    <name type="common">Chlamydomonas smithii</name>
    <dbReference type="NCBI Taxonomy" id="3055"/>
    <lineage>
        <taxon>Eukaryota</taxon>
        <taxon>Viridiplantae</taxon>
        <taxon>Chlorophyta</taxon>
        <taxon>core chlorophytes</taxon>
        <taxon>Chlorophyceae</taxon>
        <taxon>CS clade</taxon>
        <taxon>Chlamydomonadales</taxon>
        <taxon>Chlamydomonadaceae</taxon>
        <taxon>Chlamydomonas</taxon>
    </lineage>
</organism>
<dbReference type="GeneID" id="66053509"/>
<sequence length="1272" mass="123216">MATNAAKRGQETATPASAARPRHRSRADDKENAALQDGAPEDPRLASIKALRDEVTCAVCLDICVRPCTTSCGHNFCRACLRRCLELNQPCPKCRTRLPPGFSLAINTTLYNMIQQLFPAEANAKPLTPPPQQAASAGGPRPAQVPQLHAHRNPAAPFRPPRFAAAAGGGPQPVFTGLSSSRANVGMASAIGRSVSGPRPQRLPITSAAPTGAGMGSEAAAPVSASGSSSQAVPQRGLGGIMGLAELGMRPGTGGAAAAGRGGGLAAAAARRERRRSRSAERWEGGEPLTASVSGPLSFVLVGGADAGAAGPSGSRPVRSSDGRPSASGHAGLTAHAAAAAGAGAAGLPASRSGSGSLLAGAMQVIAEAGGPRGRLHAAAAEPATSLSFNPFMRSLRPIQTGRATGSGSATAATLGATQAGGPSQGAAPVAAGPGAPLASHMTASQRALLQARSHLPRPHHVTGAPSTSRGASGASARSSDSSESGGSSSSGRSSSVFGSGSGEGPLLSVGGGAGGDSCSSGGGGPGAFDDVSMLELEAVPPLPLQGLRGLQISGGPAFARSAGSAAGVAGAPAGRPPAHVGPAQLRTASGHSSGGGAGGAAVAAGAARRPPAVDTAEDQAAAGAPGVGVGGRGIRRSDSDVSGAASRDQGSRLASVPLASVPAHGTAGAAAAATLAAYALDSDSDSVITLDALDVLTPAPAVPDALPGLARMDVDVDVGGEEMALSPSAFATPQPQPRAAPQLRALAGHGAAAPSPSWEELDALMARGLAQSPASPATAMDMTPPALPRLRLPSRAGGAAASAVPVGPPAAAAAEGGMPRLSLPAAALRAPPTVPAATAAAAQPHVHVHHAAAESSVQPRAAAAPAAAALAAAPAASAAAAGGREAFDFDPDRPENYDDVDNPAAVESFFNSPFFDRRMLWDDLRARGEAAESARGAGSGGGARGRAAGLLHDMGGSEGAAGAGCVGDHGDLFDADEEEDGLDGAGSEVAVSPSWMVPHGVRSGAGGAAAAGALGSGITFLASQRPGSGQLQHFDSVAMLLMGTPGGAGDDAAPAAAGRAPLRIAVPGPGATGGPAAVRAASAALPAPVAIYKGAAAAAALAAGASHGNDDAVVPATPDDDDHRRESLFARGSEGANYGAIAAAPAAAAAAALQPVPTAPAEFVLPDTPPPPAAAQPQGQGQGQGQGQQREATAPAGELHTGERGRPIELLSSDDEAGEGGSPACAGTAAAAAAPVTSPARAAAAPARAAAAAARQAIGRVVAGLRRPRRS</sequence>
<dbReference type="OrthoDB" id="6105938at2759"/>
<dbReference type="STRING" id="3055.A0A2K3DS21"/>
<dbReference type="GO" id="GO:0035861">
    <property type="term" value="C:site of double-strand break"/>
    <property type="evidence" value="ECO:0000318"/>
    <property type="project" value="GO_Central"/>
</dbReference>
<evidence type="ECO:0000313" key="15">
    <source>
        <dbReference type="Proteomes" id="UP000006906"/>
    </source>
</evidence>
<feature type="region of interest" description="Disordered" evidence="12">
    <location>
        <begin position="559"/>
        <end position="653"/>
    </location>
</feature>
<dbReference type="Gene3D" id="3.30.40.10">
    <property type="entry name" value="Zinc/RING finger domain, C3HC4 (zinc finger)"/>
    <property type="match status" value="1"/>
</dbReference>
<keyword evidence="4" id="KW-0808">Transferase</keyword>
<feature type="region of interest" description="Disordered" evidence="12">
    <location>
        <begin position="308"/>
        <end position="333"/>
    </location>
</feature>
<dbReference type="InterPro" id="IPR013083">
    <property type="entry name" value="Znf_RING/FYVE/PHD"/>
</dbReference>
<keyword evidence="10" id="KW-0539">Nucleus</keyword>
<evidence type="ECO:0000256" key="6">
    <source>
        <dbReference type="ARBA" id="ARBA00022763"/>
    </source>
</evidence>
<dbReference type="InterPro" id="IPR018957">
    <property type="entry name" value="Znf_C3HC4_RING-type"/>
</dbReference>
<dbReference type="InterPro" id="IPR051657">
    <property type="entry name" value="RNF168/RNF169_E3_ubiq-ligase"/>
</dbReference>
<evidence type="ECO:0000256" key="8">
    <source>
        <dbReference type="ARBA" id="ARBA00022786"/>
    </source>
</evidence>
<dbReference type="PANTHER" id="PTHR23328">
    <property type="entry name" value="RING-TYPE DOMAIN-CONTAINING PROTEIN"/>
    <property type="match status" value="1"/>
</dbReference>
<name>A0A2K3DS21_CHLRE</name>
<evidence type="ECO:0000313" key="14">
    <source>
        <dbReference type="EMBL" id="PNW83336.1"/>
    </source>
</evidence>
<dbReference type="EC" id="2.3.2.27" evidence="3"/>
<gene>
    <name evidence="14" type="ORF">CHLRE_05g247500v5</name>
</gene>
<dbReference type="SMART" id="SM00184">
    <property type="entry name" value="RING"/>
    <property type="match status" value="1"/>
</dbReference>
<keyword evidence="15" id="KW-1185">Reference proteome</keyword>
<evidence type="ECO:0000256" key="4">
    <source>
        <dbReference type="ARBA" id="ARBA00022679"/>
    </source>
</evidence>
<keyword evidence="6" id="KW-0227">DNA damage</keyword>
<dbReference type="GO" id="GO:0004842">
    <property type="term" value="F:ubiquitin-protein transferase activity"/>
    <property type="evidence" value="ECO:0000318"/>
    <property type="project" value="GO_Central"/>
</dbReference>
<dbReference type="SUPFAM" id="SSF57850">
    <property type="entry name" value="RING/U-box"/>
    <property type="match status" value="1"/>
</dbReference>
<reference evidence="14 15" key="1">
    <citation type="journal article" date="2007" name="Science">
        <title>The Chlamydomonas genome reveals the evolution of key animal and plant functions.</title>
        <authorList>
            <person name="Merchant S.S."/>
            <person name="Prochnik S.E."/>
            <person name="Vallon O."/>
            <person name="Harris E.H."/>
            <person name="Karpowicz S.J."/>
            <person name="Witman G.B."/>
            <person name="Terry A."/>
            <person name="Salamov A."/>
            <person name="Fritz-Laylin L.K."/>
            <person name="Marechal-Drouard L."/>
            <person name="Marshall W.F."/>
            <person name="Qu L.H."/>
            <person name="Nelson D.R."/>
            <person name="Sanderfoot A.A."/>
            <person name="Spalding M.H."/>
            <person name="Kapitonov V.V."/>
            <person name="Ren Q."/>
            <person name="Ferris P."/>
            <person name="Lindquist E."/>
            <person name="Shapiro H."/>
            <person name="Lucas S.M."/>
            <person name="Grimwood J."/>
            <person name="Schmutz J."/>
            <person name="Cardol P."/>
            <person name="Cerutti H."/>
            <person name="Chanfreau G."/>
            <person name="Chen C.L."/>
            <person name="Cognat V."/>
            <person name="Croft M.T."/>
            <person name="Dent R."/>
            <person name="Dutcher S."/>
            <person name="Fernandez E."/>
            <person name="Fukuzawa H."/>
            <person name="Gonzalez-Ballester D."/>
            <person name="Gonzalez-Halphen D."/>
            <person name="Hallmann A."/>
            <person name="Hanikenne M."/>
            <person name="Hippler M."/>
            <person name="Inwood W."/>
            <person name="Jabbari K."/>
            <person name="Kalanon M."/>
            <person name="Kuras R."/>
            <person name="Lefebvre P.A."/>
            <person name="Lemaire S.D."/>
            <person name="Lobanov A.V."/>
            <person name="Lohr M."/>
            <person name="Manuell A."/>
            <person name="Meier I."/>
            <person name="Mets L."/>
            <person name="Mittag M."/>
            <person name="Mittelmeier T."/>
            <person name="Moroney J.V."/>
            <person name="Moseley J."/>
            <person name="Napoli C."/>
            <person name="Nedelcu A.M."/>
            <person name="Niyogi K."/>
            <person name="Novoselov S.V."/>
            <person name="Paulsen I.T."/>
            <person name="Pazour G."/>
            <person name="Purton S."/>
            <person name="Ral J.P."/>
            <person name="Riano-Pachon D.M."/>
            <person name="Riekhof W."/>
            <person name="Rymarquis L."/>
            <person name="Schroda M."/>
            <person name="Stern D."/>
            <person name="Umen J."/>
            <person name="Willows R."/>
            <person name="Wilson N."/>
            <person name="Zimmer S.L."/>
            <person name="Allmer J."/>
            <person name="Balk J."/>
            <person name="Bisova K."/>
            <person name="Chen C.J."/>
            <person name="Elias M."/>
            <person name="Gendler K."/>
            <person name="Hauser C."/>
            <person name="Lamb M.R."/>
            <person name="Ledford H."/>
            <person name="Long J.C."/>
            <person name="Minagawa J."/>
            <person name="Page M.D."/>
            <person name="Pan J."/>
            <person name="Pootakham W."/>
            <person name="Roje S."/>
            <person name="Rose A."/>
            <person name="Stahlberg E."/>
            <person name="Terauchi A.M."/>
            <person name="Yang P."/>
            <person name="Ball S."/>
            <person name="Bowler C."/>
            <person name="Dieckmann C.L."/>
            <person name="Gladyshev V.N."/>
            <person name="Green P."/>
            <person name="Jorgensen R."/>
            <person name="Mayfield S."/>
            <person name="Mueller-Roeber B."/>
            <person name="Rajamani S."/>
            <person name="Sayre R.T."/>
            <person name="Brokstein P."/>
            <person name="Dubchak I."/>
            <person name="Goodstein D."/>
            <person name="Hornick L."/>
            <person name="Huang Y.W."/>
            <person name="Jhaveri J."/>
            <person name="Luo Y."/>
            <person name="Martinez D."/>
            <person name="Ngau W.C."/>
            <person name="Otillar B."/>
            <person name="Poliakov A."/>
            <person name="Porter A."/>
            <person name="Szajkowski L."/>
            <person name="Werner G."/>
            <person name="Zhou K."/>
            <person name="Grigoriev I.V."/>
            <person name="Rokhsar D.S."/>
            <person name="Grossman A.R."/>
        </authorList>
    </citation>
    <scope>NUCLEOTIDE SEQUENCE [LARGE SCALE GENOMIC DNA]</scope>
    <source>
        <strain evidence="15">CC-503</strain>
    </source>
</reference>
<feature type="region of interest" description="Disordered" evidence="12">
    <location>
        <begin position="123"/>
        <end position="178"/>
    </location>
</feature>
<evidence type="ECO:0000256" key="9">
    <source>
        <dbReference type="ARBA" id="ARBA00022833"/>
    </source>
</evidence>
<dbReference type="InParanoid" id="A0A2K3DS21"/>
<evidence type="ECO:0000256" key="5">
    <source>
        <dbReference type="ARBA" id="ARBA00022723"/>
    </source>
</evidence>
<feature type="compositionally biased region" description="Low complexity" evidence="12">
    <location>
        <begin position="559"/>
        <end position="592"/>
    </location>
</feature>
<evidence type="ECO:0000256" key="2">
    <source>
        <dbReference type="ARBA" id="ARBA00004123"/>
    </source>
</evidence>
<dbReference type="GO" id="GO:0006302">
    <property type="term" value="P:double-strand break repair"/>
    <property type="evidence" value="ECO:0000318"/>
    <property type="project" value="GO_Central"/>
</dbReference>
<dbReference type="PROSITE" id="PS50089">
    <property type="entry name" value="ZF_RING_2"/>
    <property type="match status" value="1"/>
</dbReference>
<evidence type="ECO:0000259" key="13">
    <source>
        <dbReference type="PROSITE" id="PS50089"/>
    </source>
</evidence>
<dbReference type="InterPro" id="IPR001841">
    <property type="entry name" value="Znf_RING"/>
</dbReference>
<feature type="domain" description="RING-type" evidence="13">
    <location>
        <begin position="57"/>
        <end position="95"/>
    </location>
</feature>
<dbReference type="GO" id="GO:0008270">
    <property type="term" value="F:zinc ion binding"/>
    <property type="evidence" value="ECO:0007669"/>
    <property type="project" value="UniProtKB-KW"/>
</dbReference>
<dbReference type="PROSITE" id="PS00518">
    <property type="entry name" value="ZF_RING_1"/>
    <property type="match status" value="1"/>
</dbReference>
<protein>
    <recommendedName>
        <fullName evidence="3">RING-type E3 ubiquitin transferase</fullName>
        <ecNumber evidence="3">2.3.2.27</ecNumber>
    </recommendedName>
</protein>
<dbReference type="GO" id="GO:0061630">
    <property type="term" value="F:ubiquitin protein ligase activity"/>
    <property type="evidence" value="ECO:0007669"/>
    <property type="project" value="UniProtKB-EC"/>
</dbReference>
<dbReference type="AlphaFoldDB" id="A0A2K3DS21"/>
<evidence type="ECO:0000256" key="10">
    <source>
        <dbReference type="ARBA" id="ARBA00023242"/>
    </source>
</evidence>
<evidence type="ECO:0000256" key="7">
    <source>
        <dbReference type="ARBA" id="ARBA00022771"/>
    </source>
</evidence>
<dbReference type="Pfam" id="PF00097">
    <property type="entry name" value="zf-C3HC4"/>
    <property type="match status" value="1"/>
</dbReference>
<dbReference type="GO" id="GO:0005634">
    <property type="term" value="C:nucleus"/>
    <property type="evidence" value="ECO:0000318"/>
    <property type="project" value="GO_Central"/>
</dbReference>
<proteinExistence type="predicted"/>
<dbReference type="Proteomes" id="UP000006906">
    <property type="component" value="Chromosome 5"/>
</dbReference>
<accession>A0A2K3DS21</accession>
<feature type="region of interest" description="Disordered" evidence="12">
    <location>
        <begin position="455"/>
        <end position="527"/>
    </location>
</feature>
<keyword evidence="8" id="KW-0833">Ubl conjugation pathway</keyword>
<feature type="compositionally biased region" description="Low complexity" evidence="12">
    <location>
        <begin position="1223"/>
        <end position="1239"/>
    </location>
</feature>
<evidence type="ECO:0000256" key="12">
    <source>
        <dbReference type="SAM" id="MobiDB-lite"/>
    </source>
</evidence>
<feature type="region of interest" description="Disordered" evidence="12">
    <location>
        <begin position="267"/>
        <end position="289"/>
    </location>
</feature>
<keyword evidence="7 11" id="KW-0863">Zinc-finger</keyword>
<dbReference type="PANTHER" id="PTHR23328:SF0">
    <property type="entry name" value="RING-TYPE DOMAIN-CONTAINING PROTEIN"/>
    <property type="match status" value="1"/>
</dbReference>
<feature type="region of interest" description="Disordered" evidence="12">
    <location>
        <begin position="1161"/>
        <end position="1239"/>
    </location>
</feature>
<comment type="catalytic activity">
    <reaction evidence="1">
        <text>S-ubiquitinyl-[E2 ubiquitin-conjugating enzyme]-L-cysteine + [acceptor protein]-L-lysine = [E2 ubiquitin-conjugating enzyme]-L-cysteine + N(6)-ubiquitinyl-[acceptor protein]-L-lysine.</text>
        <dbReference type="EC" id="2.3.2.27"/>
    </reaction>
</comment>
<comment type="subcellular location">
    <subcellularLocation>
        <location evidence="2">Nucleus</location>
    </subcellularLocation>
</comment>
<feature type="region of interest" description="Disordered" evidence="12">
    <location>
        <begin position="1"/>
        <end position="41"/>
    </location>
</feature>
<feature type="compositionally biased region" description="Gly residues" evidence="12">
    <location>
        <begin position="500"/>
        <end position="527"/>
    </location>
</feature>
<feature type="compositionally biased region" description="Low complexity" evidence="12">
    <location>
        <begin position="464"/>
        <end position="499"/>
    </location>
</feature>
<dbReference type="GO" id="GO:0031491">
    <property type="term" value="F:nucleosome binding"/>
    <property type="evidence" value="ECO:0000318"/>
    <property type="project" value="GO_Central"/>
</dbReference>
<dbReference type="Gramene" id="PNW83336">
    <property type="protein sequence ID" value="PNW83336"/>
    <property type="gene ID" value="CHLRE_05g247500v5"/>
</dbReference>